<dbReference type="Proteomes" id="UP000003100">
    <property type="component" value="Unassembled WGS sequence"/>
</dbReference>
<evidence type="ECO:0000313" key="2">
    <source>
        <dbReference type="Proteomes" id="UP000003100"/>
    </source>
</evidence>
<reference evidence="1 2" key="2">
    <citation type="submission" date="2009-02" db="EMBL/GenBank/DDBJ databases">
        <title>Draft genome sequence of Blautia hydrogenotrophica DSM 10507 (Ruminococcus hydrogenotrophicus DSM 10507).</title>
        <authorList>
            <person name="Sudarsanam P."/>
            <person name="Ley R."/>
            <person name="Guruge J."/>
            <person name="Turnbaugh P.J."/>
            <person name="Mahowald M."/>
            <person name="Liep D."/>
            <person name="Gordon J."/>
        </authorList>
    </citation>
    <scope>NUCLEOTIDE SEQUENCE [LARGE SCALE GENOMIC DNA]</scope>
    <source>
        <strain evidence="2">DSM 10507 / JCM 14656 / S5a33</strain>
    </source>
</reference>
<evidence type="ECO:0000313" key="1">
    <source>
        <dbReference type="EMBL" id="EEG49853.1"/>
    </source>
</evidence>
<reference evidence="1 2" key="1">
    <citation type="submission" date="2009-01" db="EMBL/GenBank/DDBJ databases">
        <authorList>
            <person name="Fulton L."/>
            <person name="Clifton S."/>
            <person name="Fulton B."/>
            <person name="Xu J."/>
            <person name="Minx P."/>
            <person name="Pepin K.H."/>
            <person name="Johnson M."/>
            <person name="Bhonagiri V."/>
            <person name="Nash W.E."/>
            <person name="Mardis E.R."/>
            <person name="Wilson R.K."/>
        </authorList>
    </citation>
    <scope>NUCLEOTIDE SEQUENCE [LARGE SCALE GENOMIC DNA]</scope>
    <source>
        <strain evidence="2">DSM 10507 / JCM 14656 / S5a33</strain>
    </source>
</reference>
<dbReference type="AlphaFoldDB" id="C0CK65"/>
<comment type="caution">
    <text evidence="1">The sequence shown here is derived from an EMBL/GenBank/DDBJ whole genome shotgun (WGS) entry which is preliminary data.</text>
</comment>
<organism evidence="1 2">
    <name type="scientific">Blautia hydrogenotrophica (strain DSM 10507 / JCM 14656 / S5a33)</name>
    <name type="common">Ruminococcus hydrogenotrophicus</name>
    <dbReference type="NCBI Taxonomy" id="476272"/>
    <lineage>
        <taxon>Bacteria</taxon>
        <taxon>Bacillati</taxon>
        <taxon>Bacillota</taxon>
        <taxon>Clostridia</taxon>
        <taxon>Lachnospirales</taxon>
        <taxon>Lachnospiraceae</taxon>
        <taxon>Blautia</taxon>
    </lineage>
</organism>
<dbReference type="HOGENOM" id="CLU_2822498_0_0_9"/>
<accession>C0CK65</accession>
<proteinExistence type="predicted"/>
<keyword evidence="2" id="KW-1185">Reference proteome</keyword>
<name>C0CK65_BLAHS</name>
<protein>
    <submittedName>
        <fullName evidence="1">Uncharacterized protein</fullName>
    </submittedName>
</protein>
<dbReference type="EMBL" id="ACBZ01000058">
    <property type="protein sequence ID" value="EEG49853.1"/>
    <property type="molecule type" value="Genomic_DNA"/>
</dbReference>
<sequence length="66" mass="7977">MPFYIPPIKFFLLPVFHICNQYIREWLWNLDSKLTKIFEVSGQFDEKHLDFIFTVSALGWYNDCSN</sequence>
<gene>
    <name evidence="1" type="ORF">RUMHYD_01234</name>
</gene>